<reference evidence="2" key="3">
    <citation type="submission" date="2025-09" db="UniProtKB">
        <authorList>
            <consortium name="Ensembl"/>
        </authorList>
    </citation>
    <scope>IDENTIFICATION</scope>
</reference>
<reference evidence="3" key="1">
    <citation type="submission" date="2018-06" db="EMBL/GenBank/DDBJ databases">
        <title>Genome assembly of Danube salmon.</title>
        <authorList>
            <person name="Macqueen D.J."/>
            <person name="Gundappa M.K."/>
        </authorList>
    </citation>
    <scope>NUCLEOTIDE SEQUENCE [LARGE SCALE GENOMIC DNA]</scope>
</reference>
<feature type="compositionally biased region" description="Polar residues" evidence="1">
    <location>
        <begin position="109"/>
        <end position="120"/>
    </location>
</feature>
<keyword evidence="3" id="KW-1185">Reference proteome</keyword>
<name>A0A4W5N516_9TELE</name>
<feature type="region of interest" description="Disordered" evidence="1">
    <location>
        <begin position="1"/>
        <end position="58"/>
    </location>
</feature>
<proteinExistence type="predicted"/>
<dbReference type="PANTHER" id="PTHR47279">
    <property type="entry name" value="TRANSCRIPTION FACTOR SOX-30"/>
    <property type="match status" value="1"/>
</dbReference>
<feature type="compositionally biased region" description="Basic and acidic residues" evidence="1">
    <location>
        <begin position="213"/>
        <end position="222"/>
    </location>
</feature>
<dbReference type="InterPro" id="IPR036910">
    <property type="entry name" value="HMG_box_dom_sf"/>
</dbReference>
<dbReference type="SUPFAM" id="SSF47095">
    <property type="entry name" value="HMG-box"/>
    <property type="match status" value="1"/>
</dbReference>
<sequence>MDRHPKRRAQMTFKKSEQSKNKDDSKKNANESKGPASSAVKHREPTTHRQGCPPATPTIDFSKPIQIVHENGMTFTVLDGKAITLSKVPYPPAVHVNVPPPPVKKVNTRGMNLTMPPSDTENLEVTRSIDRNGYIKRSMNALMSNPTANNADVSVQLGAEWSKLTEEEKSSNDHGVQGDTAAAYQSTSPVSIFFQSTACPHPHPTATTSGGKPGERKREARHSGSNLEEAPKPRKISSQQAYYNSASAIPSTIMPSSSRCLQTPLSNLAYPDMYPPSPMPHPVGLFPTPRFPFAPPYFMPGPQSYPYPHGPYSYPVLQPQEFSNHMVPPLDVHALENVFTNSAPENPASVQEVQVTDEEDEEEVRVMRIL</sequence>
<evidence type="ECO:0000313" key="2">
    <source>
        <dbReference type="Ensembl" id="ENSHHUP00000044675.1"/>
    </source>
</evidence>
<feature type="compositionally biased region" description="Basic and acidic residues" evidence="1">
    <location>
        <begin position="14"/>
        <end position="30"/>
    </location>
</feature>
<feature type="region of interest" description="Disordered" evidence="1">
    <location>
        <begin position="195"/>
        <end position="239"/>
    </location>
</feature>
<dbReference type="PANTHER" id="PTHR47279:SF1">
    <property type="entry name" value="TRANSCRIPTION FACTOR SOX-30"/>
    <property type="match status" value="1"/>
</dbReference>
<organism evidence="2 3">
    <name type="scientific">Hucho hucho</name>
    <name type="common">huchen</name>
    <dbReference type="NCBI Taxonomy" id="62062"/>
    <lineage>
        <taxon>Eukaryota</taxon>
        <taxon>Metazoa</taxon>
        <taxon>Chordata</taxon>
        <taxon>Craniata</taxon>
        <taxon>Vertebrata</taxon>
        <taxon>Euteleostomi</taxon>
        <taxon>Actinopterygii</taxon>
        <taxon>Neopterygii</taxon>
        <taxon>Teleostei</taxon>
        <taxon>Protacanthopterygii</taxon>
        <taxon>Salmoniformes</taxon>
        <taxon>Salmonidae</taxon>
        <taxon>Salmoninae</taxon>
        <taxon>Hucho</taxon>
    </lineage>
</organism>
<feature type="compositionally biased region" description="Low complexity" evidence="1">
    <location>
        <begin position="197"/>
        <end position="208"/>
    </location>
</feature>
<dbReference type="AlphaFoldDB" id="A0A4W5N516"/>
<dbReference type="STRING" id="62062.ENSHHUP00000044675"/>
<dbReference type="InterPro" id="IPR052856">
    <property type="entry name" value="SOX30_TF"/>
</dbReference>
<accession>A0A4W5N516</accession>
<reference evidence="2" key="2">
    <citation type="submission" date="2025-08" db="UniProtKB">
        <authorList>
            <consortium name="Ensembl"/>
        </authorList>
    </citation>
    <scope>IDENTIFICATION</scope>
</reference>
<evidence type="ECO:0000313" key="3">
    <source>
        <dbReference type="Proteomes" id="UP000314982"/>
    </source>
</evidence>
<evidence type="ECO:0008006" key="4">
    <source>
        <dbReference type="Google" id="ProtNLM"/>
    </source>
</evidence>
<evidence type="ECO:0000256" key="1">
    <source>
        <dbReference type="SAM" id="MobiDB-lite"/>
    </source>
</evidence>
<feature type="region of interest" description="Disordered" evidence="1">
    <location>
        <begin position="101"/>
        <end position="120"/>
    </location>
</feature>
<dbReference type="Proteomes" id="UP000314982">
    <property type="component" value="Unassembled WGS sequence"/>
</dbReference>
<protein>
    <recommendedName>
        <fullName evidence="4">HMG box domain-containing protein</fullName>
    </recommendedName>
</protein>
<dbReference type="Ensembl" id="ENSHHUT00000046330.1">
    <property type="protein sequence ID" value="ENSHHUP00000044675.1"/>
    <property type="gene ID" value="ENSHHUG00000027327.1"/>
</dbReference>